<reference evidence="5" key="2">
    <citation type="submission" date="2016-05" db="EMBL/GenBank/DDBJ databases">
        <title>Comparative analysis highlights variable genome content of wheat rusts and divergence of the mating loci.</title>
        <authorList>
            <person name="Cuomo C.A."/>
            <person name="Bakkeren G."/>
            <person name="Szabo L."/>
            <person name="Khalil H."/>
            <person name="Joly D."/>
            <person name="Goldberg J."/>
            <person name="Young S."/>
            <person name="Zeng Q."/>
            <person name="Fellers J."/>
        </authorList>
    </citation>
    <scope>NUCLEOTIDE SEQUENCE [LARGE SCALE GENOMIC DNA]</scope>
    <source>
        <strain evidence="5">1-1 BBBD Race 1</strain>
    </source>
</reference>
<sequence length="115" mass="12543">MKILQSSQSSSSHRLLSPPIVRTFAPNTMSVAIRKAFIASTAGLKSSAFSSLAWIQSNAALQPILWDKDKDGAMEFFTAALINLRANMFCISQKNCFNVKEMAGNIIPDCNSKLS</sequence>
<keyword evidence="2" id="KW-0833">Ubl conjugation pathway</keyword>
<dbReference type="SUPFAM" id="SSF69572">
    <property type="entry name" value="Activating enzymes of the ubiquitin-like proteins"/>
    <property type="match status" value="1"/>
</dbReference>
<gene>
    <name evidence="5" type="ORF">PTTG_29757</name>
</gene>
<dbReference type="AlphaFoldDB" id="A0A180G4F1"/>
<keyword evidence="3" id="KW-0067">ATP-binding</keyword>
<comment type="pathway">
    <text evidence="4">Protein modification.</text>
</comment>
<accession>A0A180G4F1</accession>
<evidence type="ECO:0000256" key="2">
    <source>
        <dbReference type="ARBA" id="ARBA00022786"/>
    </source>
</evidence>
<evidence type="ECO:0000256" key="4">
    <source>
        <dbReference type="ARBA" id="ARBA00043952"/>
    </source>
</evidence>
<evidence type="ECO:0000313" key="5">
    <source>
        <dbReference type="EMBL" id="OAV86723.1"/>
    </source>
</evidence>
<dbReference type="GO" id="GO:0008641">
    <property type="term" value="F:ubiquitin-like modifier activating enzyme activity"/>
    <property type="evidence" value="ECO:0007669"/>
    <property type="project" value="InterPro"/>
</dbReference>
<dbReference type="EMBL" id="ADAS02000863">
    <property type="protein sequence ID" value="OAV86723.1"/>
    <property type="molecule type" value="Genomic_DNA"/>
</dbReference>
<dbReference type="InterPro" id="IPR023318">
    <property type="entry name" value="Ub_act_enz_dom_a_sf"/>
</dbReference>
<dbReference type="EnsemblFungi" id="PTTG_29757-t43_1">
    <property type="protein sequence ID" value="PTTG_29757-t43_1-p1"/>
    <property type="gene ID" value="PTTG_29757"/>
</dbReference>
<dbReference type="VEuPathDB" id="FungiDB:PTTG_29757"/>
<evidence type="ECO:0000313" key="6">
    <source>
        <dbReference type="EnsemblFungi" id="PTTG_29757-t43_1-p1"/>
    </source>
</evidence>
<dbReference type="Proteomes" id="UP000005240">
    <property type="component" value="Unassembled WGS sequence"/>
</dbReference>
<evidence type="ECO:0000256" key="3">
    <source>
        <dbReference type="ARBA" id="ARBA00022840"/>
    </source>
</evidence>
<dbReference type="GO" id="GO:0005524">
    <property type="term" value="F:ATP binding"/>
    <property type="evidence" value="ECO:0007669"/>
    <property type="project" value="UniProtKB-KW"/>
</dbReference>
<feature type="non-terminal residue" evidence="5">
    <location>
        <position position="115"/>
    </location>
</feature>
<evidence type="ECO:0000256" key="1">
    <source>
        <dbReference type="ARBA" id="ARBA00022741"/>
    </source>
</evidence>
<proteinExistence type="predicted"/>
<name>A0A180G4F1_PUCT1</name>
<reference evidence="6 7" key="3">
    <citation type="journal article" date="2017" name="G3 (Bethesda)">
        <title>Comparative analysis highlights variable genome content of wheat rusts and divergence of the mating loci.</title>
        <authorList>
            <person name="Cuomo C.A."/>
            <person name="Bakkeren G."/>
            <person name="Khalil H.B."/>
            <person name="Panwar V."/>
            <person name="Joly D."/>
            <person name="Linning R."/>
            <person name="Sakthikumar S."/>
            <person name="Song X."/>
            <person name="Adiconis X."/>
            <person name="Fan L."/>
            <person name="Goldberg J.M."/>
            <person name="Levin J.Z."/>
            <person name="Young S."/>
            <person name="Zeng Q."/>
            <person name="Anikster Y."/>
            <person name="Bruce M."/>
            <person name="Wang M."/>
            <person name="Yin C."/>
            <person name="McCallum B."/>
            <person name="Szabo L.J."/>
            <person name="Hulbert S."/>
            <person name="Chen X."/>
            <person name="Fellers J.P."/>
        </authorList>
    </citation>
    <scope>NUCLEOTIDE SEQUENCE</scope>
    <source>
        <strain evidence="6">isolate 1-1 / race 1 (BBBD)</strain>
        <strain evidence="7">Isolate 1-1 / race 1 (BBBD)</strain>
    </source>
</reference>
<dbReference type="STRING" id="630390.A0A180G4F1"/>
<dbReference type="InterPro" id="IPR035985">
    <property type="entry name" value="Ubiquitin-activating_enz"/>
</dbReference>
<keyword evidence="7" id="KW-1185">Reference proteome</keyword>
<dbReference type="Gene3D" id="1.10.10.520">
    <property type="entry name" value="Ubiquitin activating enzymes (Uba3). Chain: B, domain 2"/>
    <property type="match status" value="1"/>
</dbReference>
<keyword evidence="1" id="KW-0547">Nucleotide-binding</keyword>
<organism evidence="5">
    <name type="scientific">Puccinia triticina (isolate 1-1 / race 1 (BBBD))</name>
    <name type="common">Brown leaf rust fungus</name>
    <dbReference type="NCBI Taxonomy" id="630390"/>
    <lineage>
        <taxon>Eukaryota</taxon>
        <taxon>Fungi</taxon>
        <taxon>Dikarya</taxon>
        <taxon>Basidiomycota</taxon>
        <taxon>Pucciniomycotina</taxon>
        <taxon>Pucciniomycetes</taxon>
        <taxon>Pucciniales</taxon>
        <taxon>Pucciniaceae</taxon>
        <taxon>Puccinia</taxon>
    </lineage>
</organism>
<reference evidence="6" key="4">
    <citation type="submission" date="2025-05" db="UniProtKB">
        <authorList>
            <consortium name="EnsemblFungi"/>
        </authorList>
    </citation>
    <scope>IDENTIFICATION</scope>
    <source>
        <strain evidence="6">isolate 1-1 / race 1 (BBBD)</strain>
    </source>
</reference>
<evidence type="ECO:0000313" key="7">
    <source>
        <dbReference type="Proteomes" id="UP000005240"/>
    </source>
</evidence>
<dbReference type="OrthoDB" id="10255449at2759"/>
<protein>
    <submittedName>
        <fullName evidence="5 6">Uncharacterized protein</fullName>
    </submittedName>
</protein>
<reference evidence="5" key="1">
    <citation type="submission" date="2009-11" db="EMBL/GenBank/DDBJ databases">
        <authorList>
            <consortium name="The Broad Institute Genome Sequencing Platform"/>
            <person name="Ward D."/>
            <person name="Feldgarden M."/>
            <person name="Earl A."/>
            <person name="Young S.K."/>
            <person name="Zeng Q."/>
            <person name="Koehrsen M."/>
            <person name="Alvarado L."/>
            <person name="Berlin A."/>
            <person name="Bochicchio J."/>
            <person name="Borenstein D."/>
            <person name="Chapman S.B."/>
            <person name="Chen Z."/>
            <person name="Engels R."/>
            <person name="Freedman E."/>
            <person name="Gellesch M."/>
            <person name="Goldberg J."/>
            <person name="Griggs A."/>
            <person name="Gujja S."/>
            <person name="Heilman E."/>
            <person name="Heiman D."/>
            <person name="Hepburn T."/>
            <person name="Howarth C."/>
            <person name="Jen D."/>
            <person name="Larson L."/>
            <person name="Lewis B."/>
            <person name="Mehta T."/>
            <person name="Park D."/>
            <person name="Pearson M."/>
            <person name="Roberts A."/>
            <person name="Saif S."/>
            <person name="Shea T."/>
            <person name="Shenoy N."/>
            <person name="Sisk P."/>
            <person name="Stolte C."/>
            <person name="Sykes S."/>
            <person name="Thomson T."/>
            <person name="Walk T."/>
            <person name="White J."/>
            <person name="Yandava C."/>
            <person name="Izard J."/>
            <person name="Baranova O.V."/>
            <person name="Blanton J.M."/>
            <person name="Tanner A.C."/>
            <person name="Dewhirst F.E."/>
            <person name="Haas B."/>
            <person name="Nusbaum C."/>
            <person name="Birren B."/>
        </authorList>
    </citation>
    <scope>NUCLEOTIDE SEQUENCE [LARGE SCALE GENOMIC DNA]</scope>
    <source>
        <strain evidence="5">1-1 BBBD Race 1</strain>
    </source>
</reference>